<reference evidence="7" key="1">
    <citation type="journal article" date="2023" name="PLoS Negl. Trop. Dis.">
        <title>A genome sequence for Biomphalaria pfeifferi, the major vector snail for the human-infecting parasite Schistosoma mansoni.</title>
        <authorList>
            <person name="Bu L."/>
            <person name="Lu L."/>
            <person name="Laidemitt M.R."/>
            <person name="Zhang S.M."/>
            <person name="Mutuku M."/>
            <person name="Mkoji G."/>
            <person name="Steinauer M."/>
            <person name="Loker E.S."/>
        </authorList>
    </citation>
    <scope>NUCLEOTIDE SEQUENCE</scope>
    <source>
        <strain evidence="7">KasaAsao</strain>
    </source>
</reference>
<evidence type="ECO:0000256" key="1">
    <source>
        <dbReference type="ARBA" id="ARBA00004370"/>
    </source>
</evidence>
<evidence type="ECO:0000256" key="3">
    <source>
        <dbReference type="ARBA" id="ARBA00022989"/>
    </source>
</evidence>
<dbReference type="GO" id="GO:0004930">
    <property type="term" value="F:G protein-coupled receptor activity"/>
    <property type="evidence" value="ECO:0007669"/>
    <property type="project" value="InterPro"/>
</dbReference>
<evidence type="ECO:0000313" key="7">
    <source>
        <dbReference type="EMBL" id="KAK0048630.1"/>
    </source>
</evidence>
<proteinExistence type="predicted"/>
<dbReference type="AlphaFoldDB" id="A0AAD8B8F8"/>
<dbReference type="Pfam" id="PF00001">
    <property type="entry name" value="7tm_1"/>
    <property type="match status" value="1"/>
</dbReference>
<feature type="transmembrane region" description="Helical" evidence="5">
    <location>
        <begin position="295"/>
        <end position="319"/>
    </location>
</feature>
<dbReference type="InterPro" id="IPR017452">
    <property type="entry name" value="GPCR_Rhodpsn_7TM"/>
</dbReference>
<feature type="transmembrane region" description="Helical" evidence="5">
    <location>
        <begin position="66"/>
        <end position="87"/>
    </location>
</feature>
<evidence type="ECO:0000256" key="5">
    <source>
        <dbReference type="SAM" id="Phobius"/>
    </source>
</evidence>
<keyword evidence="3 5" id="KW-1133">Transmembrane helix</keyword>
<keyword evidence="4 5" id="KW-0472">Membrane</keyword>
<organism evidence="7 8">
    <name type="scientific">Biomphalaria pfeifferi</name>
    <name type="common">Bloodfluke planorb</name>
    <name type="synonym">Freshwater snail</name>
    <dbReference type="NCBI Taxonomy" id="112525"/>
    <lineage>
        <taxon>Eukaryota</taxon>
        <taxon>Metazoa</taxon>
        <taxon>Spiralia</taxon>
        <taxon>Lophotrochozoa</taxon>
        <taxon>Mollusca</taxon>
        <taxon>Gastropoda</taxon>
        <taxon>Heterobranchia</taxon>
        <taxon>Euthyneura</taxon>
        <taxon>Panpulmonata</taxon>
        <taxon>Hygrophila</taxon>
        <taxon>Lymnaeoidea</taxon>
        <taxon>Planorbidae</taxon>
        <taxon>Biomphalaria</taxon>
    </lineage>
</organism>
<keyword evidence="8" id="KW-1185">Reference proteome</keyword>
<name>A0AAD8B8F8_BIOPF</name>
<feature type="transmembrane region" description="Helical" evidence="5">
    <location>
        <begin position="259"/>
        <end position="283"/>
    </location>
</feature>
<dbReference type="Gene3D" id="1.20.1070.10">
    <property type="entry name" value="Rhodopsin 7-helix transmembrane proteins"/>
    <property type="match status" value="1"/>
</dbReference>
<dbReference type="PROSITE" id="PS50262">
    <property type="entry name" value="G_PROTEIN_RECEP_F1_2"/>
    <property type="match status" value="1"/>
</dbReference>
<feature type="transmembrane region" description="Helical" evidence="5">
    <location>
        <begin position="29"/>
        <end position="54"/>
    </location>
</feature>
<comment type="subcellular location">
    <subcellularLocation>
        <location evidence="1">Membrane</location>
    </subcellularLocation>
</comment>
<evidence type="ECO:0000256" key="4">
    <source>
        <dbReference type="ARBA" id="ARBA00023136"/>
    </source>
</evidence>
<dbReference type="Proteomes" id="UP001233172">
    <property type="component" value="Unassembled WGS sequence"/>
</dbReference>
<feature type="transmembrane region" description="Helical" evidence="5">
    <location>
        <begin position="153"/>
        <end position="172"/>
    </location>
</feature>
<dbReference type="InterPro" id="IPR052954">
    <property type="entry name" value="GPCR-Ligand_Int"/>
</dbReference>
<accession>A0AAD8B8F8</accession>
<reference evidence="7" key="2">
    <citation type="submission" date="2023-04" db="EMBL/GenBank/DDBJ databases">
        <authorList>
            <person name="Bu L."/>
            <person name="Lu L."/>
            <person name="Laidemitt M.R."/>
            <person name="Zhang S.M."/>
            <person name="Mutuku M."/>
            <person name="Mkoji G."/>
            <person name="Steinauer M."/>
            <person name="Loker E.S."/>
        </authorList>
    </citation>
    <scope>NUCLEOTIDE SEQUENCE</scope>
    <source>
        <strain evidence="7">KasaAsao</strain>
        <tissue evidence="7">Whole Snail</tissue>
    </source>
</reference>
<evidence type="ECO:0000313" key="8">
    <source>
        <dbReference type="Proteomes" id="UP001233172"/>
    </source>
</evidence>
<dbReference type="EMBL" id="JASAOG010000135">
    <property type="protein sequence ID" value="KAK0048630.1"/>
    <property type="molecule type" value="Genomic_DNA"/>
</dbReference>
<dbReference type="PRINTS" id="PR00237">
    <property type="entry name" value="GPCRRHODOPSN"/>
</dbReference>
<feature type="transmembrane region" description="Helical" evidence="5">
    <location>
        <begin position="206"/>
        <end position="229"/>
    </location>
</feature>
<dbReference type="SUPFAM" id="SSF81321">
    <property type="entry name" value="Family A G protein-coupled receptor-like"/>
    <property type="match status" value="1"/>
</dbReference>
<feature type="domain" description="G-protein coupled receptors family 1 profile" evidence="6">
    <location>
        <begin position="49"/>
        <end position="318"/>
    </location>
</feature>
<dbReference type="PANTHER" id="PTHR46641:SF2">
    <property type="entry name" value="FMRFAMIDE RECEPTOR"/>
    <property type="match status" value="1"/>
</dbReference>
<gene>
    <name evidence="7" type="ORF">Bpfe_021910</name>
</gene>
<evidence type="ECO:0000256" key="2">
    <source>
        <dbReference type="ARBA" id="ARBA00022692"/>
    </source>
</evidence>
<sequence>MSNSTVLNNVLATQSYLTDKIIGDKVRQIWYVVLKCAMYDLFATIGIVANVINLSVFWEMGCHDSAGVTLISLTLSDLVSLLILFWMGMCYNPLFTYSDVSFDTQSVVYLSGGWLKIYISRVTSWITAFLSLERCLCIAMPLRVRRALTKSRSVYINAGIFVVIFCMLPPIYSTTWLDWQWFPDRNRTLLGLDFSSDRDHVYDTVALVNVVLTYVSFFIILACTLLLVATLNKQLQWRNATSKKLSSASSKELRVNKMIVLIALLFISFFFPGTVVLLVMVFVPEFNKGMFYNNLFTVVWAFIHILEAWNSSFNIFVYYHMSSKFRSILNYKFRCLRRSSGKTVTDKLDQCNYVQHSLSVRKQCEFVASIPIFQKNSY</sequence>
<comment type="caution">
    <text evidence="7">The sequence shown here is derived from an EMBL/GenBank/DDBJ whole genome shotgun (WGS) entry which is preliminary data.</text>
</comment>
<protein>
    <submittedName>
        <fullName evidence="7">Short-wave-sensitive opsin 1</fullName>
    </submittedName>
</protein>
<keyword evidence="2 5" id="KW-0812">Transmembrane</keyword>
<evidence type="ECO:0000259" key="6">
    <source>
        <dbReference type="PROSITE" id="PS50262"/>
    </source>
</evidence>
<dbReference type="PANTHER" id="PTHR46641">
    <property type="entry name" value="FMRFAMIDE RECEPTOR-RELATED"/>
    <property type="match status" value="1"/>
</dbReference>
<dbReference type="InterPro" id="IPR000276">
    <property type="entry name" value="GPCR_Rhodpsn"/>
</dbReference>
<dbReference type="GO" id="GO:0016020">
    <property type="term" value="C:membrane"/>
    <property type="evidence" value="ECO:0007669"/>
    <property type="project" value="UniProtKB-SubCell"/>
</dbReference>